<dbReference type="Proteomes" id="UP000191056">
    <property type="component" value="Unassembled WGS sequence"/>
</dbReference>
<evidence type="ECO:0000313" key="3">
    <source>
        <dbReference type="EMBL" id="RII31938.1"/>
    </source>
</evidence>
<dbReference type="EMBL" id="QXDJ01000011">
    <property type="protein sequence ID" value="RII31938.1"/>
    <property type="molecule type" value="Genomic_DNA"/>
</dbReference>
<keyword evidence="4" id="KW-1185">Reference proteome</keyword>
<accession>A0A1V4IJA7</accession>
<organism evidence="2 4">
    <name type="scientific">Clostridium chromiireducens</name>
    <dbReference type="NCBI Taxonomy" id="225345"/>
    <lineage>
        <taxon>Bacteria</taxon>
        <taxon>Bacillati</taxon>
        <taxon>Bacillota</taxon>
        <taxon>Clostridia</taxon>
        <taxon>Eubacteriales</taxon>
        <taxon>Clostridiaceae</taxon>
        <taxon>Clostridium</taxon>
    </lineage>
</organism>
<dbReference type="Proteomes" id="UP000265930">
    <property type="component" value="Unassembled WGS sequence"/>
</dbReference>
<reference evidence="2 4" key="1">
    <citation type="submission" date="2017-03" db="EMBL/GenBank/DDBJ databases">
        <title>Genome sequence of Clostridium chromiireducens DSM 23318.</title>
        <authorList>
            <person name="Poehlein A."/>
            <person name="Daniel R."/>
        </authorList>
    </citation>
    <scope>NUCLEOTIDE SEQUENCE [LARGE SCALE GENOMIC DNA]</scope>
    <source>
        <strain evidence="2 4">DSM 23318</strain>
    </source>
</reference>
<keyword evidence="1" id="KW-1133">Transmembrane helix</keyword>
<dbReference type="STRING" id="225345.CLCHR_32360"/>
<feature type="transmembrane region" description="Helical" evidence="1">
    <location>
        <begin position="14"/>
        <end position="38"/>
    </location>
</feature>
<dbReference type="InterPro" id="IPR027981">
    <property type="entry name" value="DUF4446"/>
</dbReference>
<dbReference type="AlphaFoldDB" id="A0A1V4IJA7"/>
<name>A0A1V4IJA7_9CLOT</name>
<dbReference type="OrthoDB" id="5244042at2"/>
<evidence type="ECO:0000256" key="1">
    <source>
        <dbReference type="SAM" id="Phobius"/>
    </source>
</evidence>
<sequence length="168" mass="19281">MDMLINTINEITPYLMGGMMIIIILLFIMVVVLFKAVGRVENRYRKFMKGTNNINIEEMLLDRLKTIEEAKETSDKAIDECKRLEIKMKDCIQKVAIMRYKAFENVGSDLSFSIAMLDDKNDGVILTGIYGRQESTTYAKPIDKGISRYDLSEEELYVLNEAANKESK</sequence>
<evidence type="ECO:0000313" key="4">
    <source>
        <dbReference type="Proteomes" id="UP000191056"/>
    </source>
</evidence>
<dbReference type="EMBL" id="MZGT01000045">
    <property type="protein sequence ID" value="OPJ59914.1"/>
    <property type="molecule type" value="Genomic_DNA"/>
</dbReference>
<reference evidence="3" key="2">
    <citation type="submission" date="2018-08" db="EMBL/GenBank/DDBJ databases">
        <title>Genome of Clostridium chromiireducens C1, DSM12136.</title>
        <authorList>
            <person name="Xing M."/>
            <person name="Wei Y."/>
            <person name="Ang E.L."/>
            <person name="Zhao H."/>
            <person name="Zhang Y."/>
        </authorList>
    </citation>
    <scope>NUCLEOTIDE SEQUENCE [LARGE SCALE GENOMIC DNA]</scope>
    <source>
        <strain evidence="3">C1</strain>
    </source>
</reference>
<protein>
    <submittedName>
        <fullName evidence="3">DUF4446 family protein</fullName>
    </submittedName>
</protein>
<keyword evidence="1" id="KW-0812">Transmembrane</keyword>
<gene>
    <name evidence="2" type="ORF">CLCHR_32360</name>
    <name evidence="3" type="ORF">D2A34_25900</name>
</gene>
<proteinExistence type="predicted"/>
<evidence type="ECO:0000313" key="2">
    <source>
        <dbReference type="EMBL" id="OPJ59914.1"/>
    </source>
</evidence>
<dbReference type="Pfam" id="PF14584">
    <property type="entry name" value="DUF4446"/>
    <property type="match status" value="1"/>
</dbReference>
<comment type="caution">
    <text evidence="2">The sequence shown here is derived from an EMBL/GenBank/DDBJ whole genome shotgun (WGS) entry which is preliminary data.</text>
</comment>
<keyword evidence="1" id="KW-0472">Membrane</keyword>
<dbReference type="RefSeq" id="WP_079440838.1">
    <property type="nucleotide sequence ID" value="NZ_JBLZIA010000025.1"/>
</dbReference>